<evidence type="ECO:0000313" key="2">
    <source>
        <dbReference type="EMBL" id="TCN26226.1"/>
    </source>
</evidence>
<comment type="caution">
    <text evidence="2">The sequence shown here is derived from an EMBL/GenBank/DDBJ whole genome shotgun (WGS) entry which is preliminary data.</text>
</comment>
<name>A0A4R2BH97_9BACI</name>
<accession>A0A4R2BH97</accession>
<keyword evidence="3" id="KW-1185">Reference proteome</keyword>
<sequence>MYSCLSLCILLIGIVSWVPYLAFNLQENFAALTMILNPIGFFLGALSESKFLALGNLLMVFSIVPVLVFVYLSKGYIRR</sequence>
<feature type="transmembrane region" description="Helical" evidence="1">
    <location>
        <begin position="51"/>
        <end position="72"/>
    </location>
</feature>
<organism evidence="2 3">
    <name type="scientific">Mesobacillus foraminis</name>
    <dbReference type="NCBI Taxonomy" id="279826"/>
    <lineage>
        <taxon>Bacteria</taxon>
        <taxon>Bacillati</taxon>
        <taxon>Bacillota</taxon>
        <taxon>Bacilli</taxon>
        <taxon>Bacillales</taxon>
        <taxon>Bacillaceae</taxon>
        <taxon>Mesobacillus</taxon>
    </lineage>
</organism>
<gene>
    <name evidence="2" type="ORF">EV146_104336</name>
</gene>
<keyword evidence="1" id="KW-1133">Transmembrane helix</keyword>
<evidence type="ECO:0000313" key="3">
    <source>
        <dbReference type="Proteomes" id="UP000295689"/>
    </source>
</evidence>
<protein>
    <submittedName>
        <fullName evidence="2">Uncharacterized protein</fullName>
    </submittedName>
</protein>
<keyword evidence="1" id="KW-0472">Membrane</keyword>
<reference evidence="2 3" key="1">
    <citation type="journal article" date="2015" name="Stand. Genomic Sci.">
        <title>Genomic Encyclopedia of Bacterial and Archaeal Type Strains, Phase III: the genomes of soil and plant-associated and newly described type strains.</title>
        <authorList>
            <person name="Whitman W.B."/>
            <person name="Woyke T."/>
            <person name="Klenk H.P."/>
            <person name="Zhou Y."/>
            <person name="Lilburn T.G."/>
            <person name="Beck B.J."/>
            <person name="De Vos P."/>
            <person name="Vandamme P."/>
            <person name="Eisen J.A."/>
            <person name="Garrity G."/>
            <person name="Hugenholtz P."/>
            <person name="Kyrpides N.C."/>
        </authorList>
    </citation>
    <scope>NUCLEOTIDE SEQUENCE [LARGE SCALE GENOMIC DNA]</scope>
    <source>
        <strain evidence="2 3">CV53</strain>
    </source>
</reference>
<keyword evidence="1" id="KW-0812">Transmembrane</keyword>
<dbReference type="Proteomes" id="UP000295689">
    <property type="component" value="Unassembled WGS sequence"/>
</dbReference>
<evidence type="ECO:0000256" key="1">
    <source>
        <dbReference type="SAM" id="Phobius"/>
    </source>
</evidence>
<dbReference type="EMBL" id="SLVV01000004">
    <property type="protein sequence ID" value="TCN26226.1"/>
    <property type="molecule type" value="Genomic_DNA"/>
</dbReference>
<dbReference type="RefSeq" id="WP_199232667.1">
    <property type="nucleotide sequence ID" value="NZ_SLVV01000004.1"/>
</dbReference>
<proteinExistence type="predicted"/>
<dbReference type="AlphaFoldDB" id="A0A4R2BH97"/>